<dbReference type="PROSITE" id="PS51462">
    <property type="entry name" value="NUDIX"/>
    <property type="match status" value="1"/>
</dbReference>
<protein>
    <recommendedName>
        <fullName evidence="11">8-oxo-dGTP diphosphatase</fullName>
        <ecNumber evidence="11">3.6.1.55</ecNumber>
    </recommendedName>
</protein>
<evidence type="ECO:0000256" key="3">
    <source>
        <dbReference type="ARBA" id="ARBA00022457"/>
    </source>
</evidence>
<keyword evidence="7 13" id="KW-0378">Hydrolase</keyword>
<reference evidence="13 14" key="1">
    <citation type="submission" date="2023-02" db="EMBL/GenBank/DDBJ databases">
        <title>Novel Oscillospiraceae bacterial genomes.</title>
        <authorList>
            <person name="Srinivasan S."/>
            <person name="Austin M.N."/>
            <person name="Fiedler T.L."/>
            <person name="Strenk S.M."/>
            <person name="Agnew K.J."/>
            <person name="Nagana Gowda G.A."/>
            <person name="Raftery D."/>
            <person name="Beamer M.A."/>
            <person name="Achilles S.L."/>
            <person name="Wiesenfeld H.C."/>
            <person name="Fredricks D.N."/>
            <person name="Hillier S.L."/>
        </authorList>
    </citation>
    <scope>NUCLEOTIDE SEQUENCE [LARGE SCALE GENOMIC DNA]</scope>
    <source>
        <strain evidence="13 14">CHIC02 1186E3-8</strain>
    </source>
</reference>
<dbReference type="EMBL" id="CP118868">
    <property type="protein sequence ID" value="WEG35925.1"/>
    <property type="molecule type" value="Genomic_DNA"/>
</dbReference>
<dbReference type="Pfam" id="PF00293">
    <property type="entry name" value="NUDIX"/>
    <property type="match status" value="1"/>
</dbReference>
<accession>A0ABY8CA06</accession>
<feature type="domain" description="Nudix hydrolase" evidence="12">
    <location>
        <begin position="6"/>
        <end position="150"/>
    </location>
</feature>
<keyword evidence="5" id="KW-0479">Metal-binding</keyword>
<sequence>MIEIKPVRDVAVILLYNKYGEFLLGRRKEGKFAAGYYELPGGKREDGESLLQTVKRETLEEIGYTLNRPQLIYECHVDYSIGQIPLHVFAEELEAENLSEAVKARSSDYNRPNFPANEAAELIWVTGHKALSLKLLPIMRAMLDLTPFRRLLPNIGPVDLSVDKDVHI</sequence>
<dbReference type="GO" id="GO:0016787">
    <property type="term" value="F:hydrolase activity"/>
    <property type="evidence" value="ECO:0007669"/>
    <property type="project" value="UniProtKB-KW"/>
</dbReference>
<evidence type="ECO:0000256" key="10">
    <source>
        <dbReference type="ARBA" id="ARBA00035861"/>
    </source>
</evidence>
<evidence type="ECO:0000313" key="14">
    <source>
        <dbReference type="Proteomes" id="UP001220478"/>
    </source>
</evidence>
<dbReference type="InterPro" id="IPR015797">
    <property type="entry name" value="NUDIX_hydrolase-like_dom_sf"/>
</dbReference>
<evidence type="ECO:0000313" key="13">
    <source>
        <dbReference type="EMBL" id="WEG35925.1"/>
    </source>
</evidence>
<proteinExistence type="inferred from homology"/>
<keyword evidence="4" id="KW-0235">DNA replication</keyword>
<comment type="similarity">
    <text evidence="2">Belongs to the Nudix hydrolase family.</text>
</comment>
<evidence type="ECO:0000256" key="4">
    <source>
        <dbReference type="ARBA" id="ARBA00022705"/>
    </source>
</evidence>
<dbReference type="PANTHER" id="PTHR47707:SF1">
    <property type="entry name" value="NUDIX HYDROLASE FAMILY PROTEIN"/>
    <property type="match status" value="1"/>
</dbReference>
<dbReference type="EC" id="3.6.1.55" evidence="11"/>
<evidence type="ECO:0000256" key="7">
    <source>
        <dbReference type="ARBA" id="ARBA00022801"/>
    </source>
</evidence>
<dbReference type="Proteomes" id="UP001220478">
    <property type="component" value="Chromosome"/>
</dbReference>
<evidence type="ECO:0000256" key="5">
    <source>
        <dbReference type="ARBA" id="ARBA00022723"/>
    </source>
</evidence>
<keyword evidence="3" id="KW-0515">Mutator protein</keyword>
<evidence type="ECO:0000256" key="2">
    <source>
        <dbReference type="ARBA" id="ARBA00005582"/>
    </source>
</evidence>
<keyword evidence="6" id="KW-0227">DNA damage</keyword>
<name>A0ABY8CA06_9FIRM</name>
<evidence type="ECO:0000256" key="9">
    <source>
        <dbReference type="ARBA" id="ARBA00023204"/>
    </source>
</evidence>
<organism evidence="13 14">
    <name type="scientific">Amygdalobacter indicium</name>
    <dbReference type="NCBI Taxonomy" id="3029272"/>
    <lineage>
        <taxon>Bacteria</taxon>
        <taxon>Bacillati</taxon>
        <taxon>Bacillota</taxon>
        <taxon>Clostridia</taxon>
        <taxon>Eubacteriales</taxon>
        <taxon>Oscillospiraceae</taxon>
        <taxon>Amygdalobacter</taxon>
    </lineage>
</organism>
<dbReference type="Gene3D" id="3.90.79.10">
    <property type="entry name" value="Nucleoside Triphosphate Pyrophosphohydrolase"/>
    <property type="match status" value="1"/>
</dbReference>
<evidence type="ECO:0000256" key="8">
    <source>
        <dbReference type="ARBA" id="ARBA00022842"/>
    </source>
</evidence>
<evidence type="ECO:0000256" key="1">
    <source>
        <dbReference type="ARBA" id="ARBA00001946"/>
    </source>
</evidence>
<keyword evidence="9" id="KW-0234">DNA repair</keyword>
<evidence type="ECO:0000259" key="12">
    <source>
        <dbReference type="PROSITE" id="PS51462"/>
    </source>
</evidence>
<gene>
    <name evidence="13" type="ORF">PYS61_01790</name>
</gene>
<evidence type="ECO:0000256" key="11">
    <source>
        <dbReference type="ARBA" id="ARBA00038905"/>
    </source>
</evidence>
<dbReference type="SUPFAM" id="SSF55811">
    <property type="entry name" value="Nudix"/>
    <property type="match status" value="1"/>
</dbReference>
<keyword evidence="8" id="KW-0460">Magnesium</keyword>
<dbReference type="InterPro" id="IPR047127">
    <property type="entry name" value="MutT-like"/>
</dbReference>
<dbReference type="InterPro" id="IPR000086">
    <property type="entry name" value="NUDIX_hydrolase_dom"/>
</dbReference>
<dbReference type="RefSeq" id="WP_315571979.1">
    <property type="nucleotide sequence ID" value="NZ_CP118868.1"/>
</dbReference>
<dbReference type="InterPro" id="IPR020084">
    <property type="entry name" value="NUDIX_hydrolase_CS"/>
</dbReference>
<dbReference type="PROSITE" id="PS00893">
    <property type="entry name" value="NUDIX_BOX"/>
    <property type="match status" value="1"/>
</dbReference>
<comment type="cofactor">
    <cofactor evidence="1">
        <name>Mg(2+)</name>
        <dbReference type="ChEBI" id="CHEBI:18420"/>
    </cofactor>
</comment>
<evidence type="ECO:0000256" key="6">
    <source>
        <dbReference type="ARBA" id="ARBA00022763"/>
    </source>
</evidence>
<keyword evidence="14" id="KW-1185">Reference proteome</keyword>
<comment type="catalytic activity">
    <reaction evidence="10">
        <text>8-oxo-dGTP + H2O = 8-oxo-dGMP + diphosphate + H(+)</text>
        <dbReference type="Rhea" id="RHEA:31575"/>
        <dbReference type="ChEBI" id="CHEBI:15377"/>
        <dbReference type="ChEBI" id="CHEBI:15378"/>
        <dbReference type="ChEBI" id="CHEBI:33019"/>
        <dbReference type="ChEBI" id="CHEBI:63224"/>
        <dbReference type="ChEBI" id="CHEBI:77896"/>
        <dbReference type="EC" id="3.6.1.55"/>
    </reaction>
</comment>
<dbReference type="PANTHER" id="PTHR47707">
    <property type="entry name" value="8-OXO-DGTP DIPHOSPHATASE"/>
    <property type="match status" value="1"/>
</dbReference>